<evidence type="ECO:0000256" key="5">
    <source>
        <dbReference type="SAM" id="SignalP"/>
    </source>
</evidence>
<dbReference type="PROSITE" id="PS51257">
    <property type="entry name" value="PROKAR_LIPOPROTEIN"/>
    <property type="match status" value="1"/>
</dbReference>
<evidence type="ECO:0000313" key="7">
    <source>
        <dbReference type="Proteomes" id="UP000031532"/>
    </source>
</evidence>
<comment type="caution">
    <text evidence="6">The sequence shown here is derived from an EMBL/GenBank/DDBJ whole genome shotgun (WGS) entry which is preliminary data.</text>
</comment>
<dbReference type="PANTHER" id="PTHR30222">
    <property type="entry name" value="SPERMIDINE/PUTRESCINE-BINDING PERIPLASMIC PROTEIN"/>
    <property type="match status" value="1"/>
</dbReference>
<evidence type="ECO:0000313" key="6">
    <source>
        <dbReference type="EMBL" id="NHC35644.1"/>
    </source>
</evidence>
<evidence type="ECO:0000256" key="4">
    <source>
        <dbReference type="ARBA" id="ARBA00022764"/>
    </source>
</evidence>
<dbReference type="GO" id="GO:0019808">
    <property type="term" value="F:polyamine binding"/>
    <property type="evidence" value="ECO:0007669"/>
    <property type="project" value="InterPro"/>
</dbReference>
<comment type="subcellular location">
    <subcellularLocation>
        <location evidence="1">Periplasm</location>
    </subcellularLocation>
</comment>
<sequence length="353" mass="40246">MKRLIASIVSICFVLVACLSFPEIAQAKSCTLRIIGWEGYMDPSFAKPFEQKYGCKVIPTYAGSSDEMYAKIKASKGKTYDLVTASGDLTKRLYDANLVEAIDLSLVPNYKDLFPIFQQPTYNTFDGQAYGVSIAWGPDFLIYDKSIVKSEPKSWDVLYQPEYQGKVSLPDYPIFNADVALWKGSSKIYDISKDQLATEIKPDLFRLRPQVRKFWNSQGELAQLFLNKEIALAWGWPVAIEELKRANFPVGATIPQEGTTGWSDSWMLLKGSPNKEIAHAWMNYMLTGAAQKPMTEVTGYWAVSQQVLPLLTAEQRRDSHLEDIENYYSQIHFWETVPNYDDWVALWNEFRGQ</sequence>
<dbReference type="Proteomes" id="UP000031532">
    <property type="component" value="Unassembled WGS sequence"/>
</dbReference>
<dbReference type="InterPro" id="IPR001188">
    <property type="entry name" value="Sperm_putr-bd"/>
</dbReference>
<dbReference type="PRINTS" id="PR00909">
    <property type="entry name" value="SPERMDNBNDNG"/>
</dbReference>
<evidence type="ECO:0000256" key="1">
    <source>
        <dbReference type="ARBA" id="ARBA00004418"/>
    </source>
</evidence>
<evidence type="ECO:0000256" key="3">
    <source>
        <dbReference type="ARBA" id="ARBA00022729"/>
    </source>
</evidence>
<dbReference type="AlphaFoldDB" id="A0A9X5E7I8"/>
<dbReference type="OrthoDB" id="9769319at2"/>
<dbReference type="EMBL" id="JTJC03000003">
    <property type="protein sequence ID" value="NHC35644.1"/>
    <property type="molecule type" value="Genomic_DNA"/>
</dbReference>
<proteinExistence type="predicted"/>
<evidence type="ECO:0000256" key="2">
    <source>
        <dbReference type="ARBA" id="ARBA00022448"/>
    </source>
</evidence>
<protein>
    <submittedName>
        <fullName evidence="6">Extracellular solute-binding protein</fullName>
    </submittedName>
</protein>
<feature type="chain" id="PRO_5040882498" evidence="5">
    <location>
        <begin position="28"/>
        <end position="353"/>
    </location>
</feature>
<keyword evidence="3 5" id="KW-0732">Signal</keyword>
<dbReference type="GO" id="GO:0015846">
    <property type="term" value="P:polyamine transport"/>
    <property type="evidence" value="ECO:0007669"/>
    <property type="project" value="InterPro"/>
</dbReference>
<keyword evidence="4" id="KW-0574">Periplasm</keyword>
<keyword evidence="7" id="KW-1185">Reference proteome</keyword>
<dbReference type="Pfam" id="PF13416">
    <property type="entry name" value="SBP_bac_8"/>
    <property type="match status" value="1"/>
</dbReference>
<name>A0A9X5E7I8_9CYAN</name>
<gene>
    <name evidence="6" type="ORF">QH73_0013390</name>
</gene>
<dbReference type="SUPFAM" id="SSF53850">
    <property type="entry name" value="Periplasmic binding protein-like II"/>
    <property type="match status" value="1"/>
</dbReference>
<dbReference type="Gene3D" id="3.40.190.10">
    <property type="entry name" value="Periplasmic binding protein-like II"/>
    <property type="match status" value="2"/>
</dbReference>
<feature type="signal peptide" evidence="5">
    <location>
        <begin position="1"/>
        <end position="27"/>
    </location>
</feature>
<accession>A0A9X5E7I8</accession>
<dbReference type="PANTHER" id="PTHR30222:SF17">
    <property type="entry name" value="SPERMIDINE_PUTRESCINE-BINDING PERIPLASMIC PROTEIN"/>
    <property type="match status" value="1"/>
</dbReference>
<dbReference type="GO" id="GO:0042597">
    <property type="term" value="C:periplasmic space"/>
    <property type="evidence" value="ECO:0007669"/>
    <property type="project" value="UniProtKB-SubCell"/>
</dbReference>
<reference evidence="6 7" key="1">
    <citation type="journal article" date="2015" name="Genome Announc.">
        <title>Draft Genome Sequence of the Terrestrial Cyanobacterium Scytonema millei VB511283, Isolated from Eastern India.</title>
        <authorList>
            <person name="Sen D."/>
            <person name="Chandrababunaidu M.M."/>
            <person name="Singh D."/>
            <person name="Sanghi N."/>
            <person name="Ghorai A."/>
            <person name="Mishra G.P."/>
            <person name="Madduluri M."/>
            <person name="Adhikary S.P."/>
            <person name="Tripathy S."/>
        </authorList>
    </citation>
    <scope>NUCLEOTIDE SEQUENCE [LARGE SCALE GENOMIC DNA]</scope>
    <source>
        <strain evidence="6 7">VB511283</strain>
    </source>
</reference>
<dbReference type="InterPro" id="IPR006059">
    <property type="entry name" value="SBP"/>
</dbReference>
<organism evidence="6 7">
    <name type="scientific">Scytonema millei VB511283</name>
    <dbReference type="NCBI Taxonomy" id="1245923"/>
    <lineage>
        <taxon>Bacteria</taxon>
        <taxon>Bacillati</taxon>
        <taxon>Cyanobacteriota</taxon>
        <taxon>Cyanophyceae</taxon>
        <taxon>Nostocales</taxon>
        <taxon>Scytonemataceae</taxon>
        <taxon>Scytonema</taxon>
    </lineage>
</organism>
<keyword evidence="2" id="KW-0813">Transport</keyword>